<feature type="compositionally biased region" description="Low complexity" evidence="4">
    <location>
        <begin position="1489"/>
        <end position="1503"/>
    </location>
</feature>
<dbReference type="InterPro" id="IPR051954">
    <property type="entry name" value="tRNA_methyltransferase_THADA"/>
</dbReference>
<evidence type="ECO:0000259" key="7">
    <source>
        <dbReference type="Pfam" id="PF25151"/>
    </source>
</evidence>
<evidence type="ECO:0000313" key="9">
    <source>
        <dbReference type="Proteomes" id="UP000095149"/>
    </source>
</evidence>
<feature type="region of interest" description="Disordered" evidence="4">
    <location>
        <begin position="1691"/>
        <end position="1723"/>
    </location>
</feature>
<dbReference type="EMBL" id="MEKH01000006">
    <property type="protein sequence ID" value="ODO06834.1"/>
    <property type="molecule type" value="Genomic_DNA"/>
</dbReference>
<feature type="domain" description="tRNA (32-2'-O)-methyltransferase regulator THADA-like C-terminal TPR repeats region" evidence="7">
    <location>
        <begin position="849"/>
        <end position="1002"/>
    </location>
</feature>
<feature type="compositionally biased region" description="Polar residues" evidence="4">
    <location>
        <begin position="1694"/>
        <end position="1705"/>
    </location>
</feature>
<dbReference type="Pfam" id="PF25151">
    <property type="entry name" value="TPR_Trm732_C"/>
    <property type="match status" value="1"/>
</dbReference>
<dbReference type="SUPFAM" id="SSF48371">
    <property type="entry name" value="ARM repeat"/>
    <property type="match status" value="1"/>
</dbReference>
<gene>
    <name evidence="8" type="ORF">I350_04194</name>
</gene>
<feature type="compositionally biased region" description="Polar residues" evidence="4">
    <location>
        <begin position="1601"/>
        <end position="1615"/>
    </location>
</feature>
<dbReference type="PANTHER" id="PTHR14387:SF0">
    <property type="entry name" value="DUF2428 DOMAIN-CONTAINING PROTEIN"/>
    <property type="match status" value="1"/>
</dbReference>
<feature type="compositionally biased region" description="Low complexity" evidence="4">
    <location>
        <begin position="2070"/>
        <end position="2083"/>
    </location>
</feature>
<feature type="region of interest" description="Disordered" evidence="4">
    <location>
        <begin position="1982"/>
        <end position="2085"/>
    </location>
</feature>
<dbReference type="InterPro" id="IPR019442">
    <property type="entry name" value="THADA/TRM732_DUF2428"/>
</dbReference>
<evidence type="ECO:0000259" key="5">
    <source>
        <dbReference type="Pfam" id="PF10350"/>
    </source>
</evidence>
<keyword evidence="3" id="KW-0175">Coiled coil</keyword>
<keyword evidence="2" id="KW-0819">tRNA processing</keyword>
<dbReference type="GO" id="GO:0005829">
    <property type="term" value="C:cytosol"/>
    <property type="evidence" value="ECO:0007669"/>
    <property type="project" value="TreeGrafter"/>
</dbReference>
<dbReference type="GO" id="GO:0030488">
    <property type="term" value="P:tRNA methylation"/>
    <property type="evidence" value="ECO:0007669"/>
    <property type="project" value="TreeGrafter"/>
</dbReference>
<evidence type="ECO:0000256" key="3">
    <source>
        <dbReference type="SAM" id="Coils"/>
    </source>
</evidence>
<dbReference type="Pfam" id="PF10350">
    <property type="entry name" value="DUF2428"/>
    <property type="match status" value="1"/>
</dbReference>
<evidence type="ECO:0000259" key="6">
    <source>
        <dbReference type="Pfam" id="PF25150"/>
    </source>
</evidence>
<evidence type="ECO:0000256" key="4">
    <source>
        <dbReference type="SAM" id="MobiDB-lite"/>
    </source>
</evidence>
<feature type="domain" description="tRNA (32-2'-O)-methyltransferase regulator THADA-like TPR repeats region" evidence="6">
    <location>
        <begin position="236"/>
        <end position="453"/>
    </location>
</feature>
<comment type="caution">
    <text evidence="8">The sequence shown here is derived from an EMBL/GenBank/DDBJ whole genome shotgun (WGS) entry which is preliminary data.</text>
</comment>
<feature type="region of interest" description="Disordered" evidence="4">
    <location>
        <begin position="1596"/>
        <end position="1615"/>
    </location>
</feature>
<evidence type="ECO:0000256" key="2">
    <source>
        <dbReference type="ARBA" id="ARBA00022694"/>
    </source>
</evidence>
<evidence type="ECO:0000313" key="8">
    <source>
        <dbReference type="EMBL" id="ODO06834.1"/>
    </source>
</evidence>
<dbReference type="Gene3D" id="1.25.10.10">
    <property type="entry name" value="Leucine-rich Repeat Variant"/>
    <property type="match status" value="1"/>
</dbReference>
<feature type="compositionally biased region" description="Polar residues" evidence="4">
    <location>
        <begin position="1825"/>
        <end position="1834"/>
    </location>
</feature>
<proteinExistence type="inferred from homology"/>
<reference evidence="8 9" key="1">
    <citation type="submission" date="2016-06" db="EMBL/GenBank/DDBJ databases">
        <title>Evolution of pathogenesis and genome organization in the Tremellales.</title>
        <authorList>
            <person name="Cuomo C."/>
            <person name="Litvintseva A."/>
            <person name="Heitman J."/>
            <person name="Chen Y."/>
            <person name="Sun S."/>
            <person name="Springer D."/>
            <person name="Dromer F."/>
            <person name="Young S."/>
            <person name="Zeng Q."/>
            <person name="Chapman S."/>
            <person name="Gujja S."/>
            <person name="Saif S."/>
            <person name="Birren B."/>
        </authorList>
    </citation>
    <scope>NUCLEOTIDE SEQUENCE [LARGE SCALE GENOMIC DNA]</scope>
    <source>
        <strain evidence="8 9">CBS 6273</strain>
    </source>
</reference>
<dbReference type="OrthoDB" id="734129at2759"/>
<dbReference type="InterPro" id="IPR016024">
    <property type="entry name" value="ARM-type_fold"/>
</dbReference>
<accession>A0A1E3K125</accession>
<name>A0A1E3K125_9TREE</name>
<feature type="coiled-coil region" evidence="3">
    <location>
        <begin position="538"/>
        <end position="565"/>
    </location>
</feature>
<comment type="similarity">
    <text evidence="1">Belongs to the THADA family.</text>
</comment>
<feature type="compositionally biased region" description="Pro residues" evidence="4">
    <location>
        <begin position="1871"/>
        <end position="1880"/>
    </location>
</feature>
<sequence length="2156" mass="235677">MPTLPPRDSHLEQVEGQRKLLARATPQDLIEDSTILDQALKTALNYGQETNQLKHLELLLAILRRISSCLEVDTKFQPLVSSDIAPEFQPGGRYATIVANHLDHPLKVQQTRSTEVLSAAGQLAARSQALSASSNFMVPLFQGFSRSDLSSRANMSALHALLPYMPTRAISTKLLEDLEGEVSITHNAGARCSLVSDLLLVFAGVSLLPSPKQSLSPEQQDALLLRLSALLSKFQPHGTLANVTRYLLPRLFTTYPSLFQPLLSLVGPPEPVINTWVAIASLGVSNGLVEVEHLPRDEIRLALESDDVDTRLRAFDLVTGKKAYTEGVLQLIKESFVWNEALPSAGSRSAFSSAAYAFFVRLHQYITLLHRNLRRLSKQPSTPEVLKESDEIRGALVHTDDFHSWFLAWIDENLWHARRYPVFRVLLALNLLSRYLDVFGSDEGKQEMVFTQSRVEQLLACQASEFTEVRSRSRKILDNAKIPLPAYDTPATPSSRALLHTALESICHPRKTQAETGKAALCIMFGVVLKHSTEKEALGFVQELIDKLEATVEIVERDLTMIETHPLHGLLGGIRDVLHCLNLNTLESQSLWTPIFHQLFRLTSRVWNVTRAVISLSPTKRTSIDEEGAGKDAHHEIARAYEVLGGGEDGEDEEGIDHTGLLSGCWRATMSAGELLSSLIVIPISQDGVTQTIWSRSEVDSAGQTFLVWMHEIRHRGTFSKLASAFALLVEAVRPIDALADLCQGWLARELETISSDGLSTTRRSAALPYSILAIVSGSGLLLERALLALLDFARVDNDKTSNVTKVHAFNVLKIVLLDAKQTKWFDVWFERGVITSLRAFESPDWNVRNVGLILFSTLVHRCLSPPRGGQDYYRSRATLASRTTFSTFHSKFPLILPCLIDHLSSGNTAEAGNKHTPLFPILIIIRSLRWSEKNTDVAQRLMRVLSPYLHSREHQVRRAAAQALASVLSPEEALQRVLETSAGSMGPPNAAHGQTCLIHQLVENQIQWDSVMGTEKEAVGAVLVGLVKEHLPGLYPTITAELIACVESYLSQAKPDTSALLDLLVRKASEYLESPTQSLVPGEEFRLAACANAILSHSPSSLDVLSLLGPHSAETVNLIVLERLSQLENAYSTKLLNRVLKLAITGQAGDAVSEKALDALAETDWKSLLKSWREEGGRLESICQSLETLLVRSKCIPVKEAALAALGWVVHMALENDPRHLPVYDKLASRILCSSQEDEATDPHIQAQPARYAAYKALSYLGPHLASWPSPELHQALLRLVQDDDEEIRQGAAAVIVGLAGREEGVVQQKAVEIWYAWAEQHLLMFDGDSAQTGKWVSWLHEVSTDRQGASHDSAVLAGTVNNDILFGVEPPNIFRDPLVDVAYASRLLHAIGVARRSDVHDLSTALGNTSVAPGKTVTSLSPIDDAWEARKIYHFSLHHPRQYRFHLLWCTVAHSAPPKSRPPGVMRSSPTVAARARESRALEPGQASSSSPIVIPSPAASHAQQTDHRFRPYEHPSAFLKSQSYDRAAPPSFASTSSYSPSVASSSTTIAPLSLPGRGFGWGGAHREVDTCLAPSAHIWEDFYNEFEGVHMDEDGAESRSTPTSSEPQATPQSCDELFSSFSFFTAPEPAAPVCQPISATDGSFPCAEFLDIPPSATSHDASMLPDLADIDFSRLDWLPDLIVPEPLPGATLQTSGASTGHRSTSSPLTSSSNELSSVMPEPDCISDSHKSGNYEHDGVAQVWATPKDREVLRFQKNVLSIATDFYIGLAALFDETDRDVIKLGMTRASMTQDMSLQDIVNDMKELCGRLMVKKNAITDSIESSNDFLSPDNTPPASEPANAAMRPPPIPQALSPGKKRKTPGSPSAPRTPLPPSIPATPSSPARSCLFTDPNTALATLPDPSSLPQPGKVIHGPWKTAEVDRLQGLVQISKRAEDGAPKEHVDWTWVVSNFGPSRNRHQVLIKAVELGLRETSTHYSRRVKQKSFRDVQSPKSTKAANRELPSAWPHQSPTLAPVVMPSPYPSTGSPLLDPQRKSPSTPASAFARPSSVYLGSPQTPKSVHRLHNSSSSSTATRSPTHTQNGLGFSIYAQPARISPSGHVPPGMNRRQTHPIFPGDVGSSRVMPGIAPSVVSPSAGEFGYRVQVRSGEGSSV</sequence>
<dbReference type="Proteomes" id="UP000095149">
    <property type="component" value="Unassembled WGS sequence"/>
</dbReference>
<dbReference type="InterPro" id="IPR056843">
    <property type="entry name" value="THADA-like_TPR"/>
</dbReference>
<dbReference type="InterPro" id="IPR056842">
    <property type="entry name" value="THADA-like_TPR_C"/>
</dbReference>
<feature type="domain" description="DUF2428" evidence="5">
    <location>
        <begin position="595"/>
        <end position="847"/>
    </location>
</feature>
<dbReference type="PANTHER" id="PTHR14387">
    <property type="entry name" value="THADA/DEATH RECEPTOR INTERACTING PROTEIN"/>
    <property type="match status" value="1"/>
</dbReference>
<feature type="compositionally biased region" description="Low complexity" evidence="4">
    <location>
        <begin position="1706"/>
        <end position="1720"/>
    </location>
</feature>
<organism evidence="8 9">
    <name type="scientific">Cryptococcus amylolentus CBS 6273</name>
    <dbReference type="NCBI Taxonomy" id="1296118"/>
    <lineage>
        <taxon>Eukaryota</taxon>
        <taxon>Fungi</taxon>
        <taxon>Dikarya</taxon>
        <taxon>Basidiomycota</taxon>
        <taxon>Agaricomycotina</taxon>
        <taxon>Tremellomycetes</taxon>
        <taxon>Tremellales</taxon>
        <taxon>Cryptococcaceae</taxon>
        <taxon>Cryptococcus</taxon>
    </lineage>
</organism>
<protein>
    <submittedName>
        <fullName evidence="8">Uncharacterized protein</fullName>
    </submittedName>
</protein>
<evidence type="ECO:0000256" key="1">
    <source>
        <dbReference type="ARBA" id="ARBA00010409"/>
    </source>
</evidence>
<dbReference type="InterPro" id="IPR011989">
    <property type="entry name" value="ARM-like"/>
</dbReference>
<dbReference type="Pfam" id="PF25150">
    <property type="entry name" value="TPR_Trm732"/>
    <property type="match status" value="1"/>
</dbReference>
<feature type="region of interest" description="Disordered" evidence="4">
    <location>
        <begin position="1825"/>
        <end position="1892"/>
    </location>
</feature>
<feature type="region of interest" description="Disordered" evidence="4">
    <location>
        <begin position="1459"/>
        <end position="1509"/>
    </location>
</feature>